<dbReference type="Pfam" id="PF02878">
    <property type="entry name" value="PGM_PMM_I"/>
    <property type="match status" value="1"/>
</dbReference>
<dbReference type="CDD" id="cd05799">
    <property type="entry name" value="PGM2"/>
    <property type="match status" value="1"/>
</dbReference>
<evidence type="ECO:0000259" key="10">
    <source>
        <dbReference type="Pfam" id="PF02880"/>
    </source>
</evidence>
<evidence type="ECO:0000313" key="11">
    <source>
        <dbReference type="EMBL" id="MBE9461064.1"/>
    </source>
</evidence>
<evidence type="ECO:0000256" key="5">
    <source>
        <dbReference type="ARBA" id="ARBA00022842"/>
    </source>
</evidence>
<gene>
    <name evidence="11" type="ORF">IEE83_04140</name>
</gene>
<sequence>MTAQLDPAVLAKVNTWLEGDYDIDTKQSIQQLIDEGNDTELTDAFYKDLEFGTGGLRGLIGVGSNRMNRYTVGTATQGLANYLNKAFPNQEIKVAIAYDSRIKSDEFSQIIADIFSASGITVYLFEALRPTPELSFAIRQLGCQSGVVVTASHNPKEYNGYKAYWNDGSQVVAPHDSNIIDEVNAIKSIDDIKFEGDPSKIIKIGADVDEKYLDHILSLSISKDAIARQKDLKIVYTPLHGTGVTLVPPLLKKMGFESVTVIEEQAEPNGNGQFPTVVYPNPEESEAMSKAVEKAKEIDADLVLGTDPDADRVGIAAKNHHGEIQLLNGNQTASVLIYYLLNAWKDAGKLTGTQFVCKTIVTTDLIDKMAASYDVKCYNTLTGFKYIAQVIREKEGIEQFIGGGEESYGYLIGDAVRDKDAIASCAMIAELTAYAKDKGLSLFDMLIEIYKKFGFYYEGLISLTKKGKTGAEEIQQMMADFRANPPKTLAGSDVIRMDDYKALTTTDFTAGTTTSIPSGEMGIESSNVLQFFTVDGTKFTCRPSGTEPKIKFYVGVRAELEGKDEFDSVYAGLKEKVKSIGEELGLK</sequence>
<evidence type="ECO:0000259" key="8">
    <source>
        <dbReference type="Pfam" id="PF02878"/>
    </source>
</evidence>
<dbReference type="PRINTS" id="PR00509">
    <property type="entry name" value="PGMPMM"/>
</dbReference>
<dbReference type="Gene3D" id="3.30.310.50">
    <property type="entry name" value="Alpha-D-phosphohexomutase, C-terminal domain"/>
    <property type="match status" value="1"/>
</dbReference>
<name>A0ABR9W7D2_9BACT</name>
<dbReference type="InterPro" id="IPR016066">
    <property type="entry name" value="A-D-PHexomutase_CS"/>
</dbReference>
<evidence type="ECO:0000259" key="9">
    <source>
        <dbReference type="Pfam" id="PF02879"/>
    </source>
</evidence>
<keyword evidence="6" id="KW-0413">Isomerase</keyword>
<dbReference type="SUPFAM" id="SSF55957">
    <property type="entry name" value="Phosphoglucomutase, C-terminal domain"/>
    <property type="match status" value="1"/>
</dbReference>
<dbReference type="PANTHER" id="PTHR45745:SF1">
    <property type="entry name" value="PHOSPHOGLUCOMUTASE 2B-RELATED"/>
    <property type="match status" value="1"/>
</dbReference>
<keyword evidence="4 7" id="KW-0479">Metal-binding</keyword>
<protein>
    <submittedName>
        <fullName evidence="11">Phospho-sugar mutase</fullName>
    </submittedName>
</protein>
<accession>A0ABR9W7D2</accession>
<dbReference type="EMBL" id="JACYGY010000001">
    <property type="protein sequence ID" value="MBE9461064.1"/>
    <property type="molecule type" value="Genomic_DNA"/>
</dbReference>
<dbReference type="InterPro" id="IPR036900">
    <property type="entry name" value="A-D-PHexomutase_C_sf"/>
</dbReference>
<keyword evidence="5 7" id="KW-0460">Magnesium</keyword>
<proteinExistence type="inferred from homology"/>
<organism evidence="11 12">
    <name type="scientific">Dyadobacter subterraneus</name>
    <dbReference type="NCBI Taxonomy" id="2773304"/>
    <lineage>
        <taxon>Bacteria</taxon>
        <taxon>Pseudomonadati</taxon>
        <taxon>Bacteroidota</taxon>
        <taxon>Cytophagia</taxon>
        <taxon>Cytophagales</taxon>
        <taxon>Spirosomataceae</taxon>
        <taxon>Dyadobacter</taxon>
    </lineage>
</organism>
<dbReference type="Pfam" id="PF02879">
    <property type="entry name" value="PGM_PMM_II"/>
    <property type="match status" value="1"/>
</dbReference>
<dbReference type="SUPFAM" id="SSF53738">
    <property type="entry name" value="Phosphoglucomutase, first 3 domains"/>
    <property type="match status" value="3"/>
</dbReference>
<reference evidence="12" key="1">
    <citation type="submission" date="2023-07" db="EMBL/GenBank/DDBJ databases">
        <title>Dyadobacter sp. nov 'subterranea' isolated from contaminted grondwater.</title>
        <authorList>
            <person name="Szabo I."/>
            <person name="Al-Omari J."/>
            <person name="Szerdahelyi S.G."/>
            <person name="Rado J."/>
        </authorList>
    </citation>
    <scope>NUCLEOTIDE SEQUENCE [LARGE SCALE GENOMIC DNA]</scope>
    <source>
        <strain evidence="12">UP-52</strain>
    </source>
</reference>
<keyword evidence="3" id="KW-0597">Phosphoprotein</keyword>
<comment type="caution">
    <text evidence="11">The sequence shown here is derived from an EMBL/GenBank/DDBJ whole genome shotgun (WGS) entry which is preliminary data.</text>
</comment>
<feature type="domain" description="Alpha-D-phosphohexomutase alpha/beta/alpha" evidence="10">
    <location>
        <begin position="328"/>
        <end position="450"/>
    </location>
</feature>
<dbReference type="InterPro" id="IPR005845">
    <property type="entry name" value="A-D-PHexomutase_a/b/a-II"/>
</dbReference>
<dbReference type="PANTHER" id="PTHR45745">
    <property type="entry name" value="PHOSPHOMANNOMUTASE 45A"/>
    <property type="match status" value="1"/>
</dbReference>
<dbReference type="InterPro" id="IPR005844">
    <property type="entry name" value="A-D-PHexomutase_a/b/a-I"/>
</dbReference>
<feature type="domain" description="Alpha-D-phosphohexomutase alpha/beta/alpha" evidence="8">
    <location>
        <begin position="50"/>
        <end position="188"/>
    </location>
</feature>
<dbReference type="Pfam" id="PF02880">
    <property type="entry name" value="PGM_PMM_III"/>
    <property type="match status" value="1"/>
</dbReference>
<evidence type="ECO:0000256" key="7">
    <source>
        <dbReference type="RuleBase" id="RU004326"/>
    </source>
</evidence>
<dbReference type="InterPro" id="IPR005841">
    <property type="entry name" value="Alpha-D-phosphohexomutase_SF"/>
</dbReference>
<evidence type="ECO:0000256" key="1">
    <source>
        <dbReference type="ARBA" id="ARBA00001946"/>
    </source>
</evidence>
<dbReference type="Proteomes" id="UP000634134">
    <property type="component" value="Unassembled WGS sequence"/>
</dbReference>
<evidence type="ECO:0000256" key="4">
    <source>
        <dbReference type="ARBA" id="ARBA00022723"/>
    </source>
</evidence>
<evidence type="ECO:0000256" key="6">
    <source>
        <dbReference type="ARBA" id="ARBA00023235"/>
    </source>
</evidence>
<evidence type="ECO:0000256" key="2">
    <source>
        <dbReference type="ARBA" id="ARBA00010231"/>
    </source>
</evidence>
<comment type="similarity">
    <text evidence="2 7">Belongs to the phosphohexose mutase family.</text>
</comment>
<evidence type="ECO:0000313" key="12">
    <source>
        <dbReference type="Proteomes" id="UP000634134"/>
    </source>
</evidence>
<keyword evidence="12" id="KW-1185">Reference proteome</keyword>
<dbReference type="PROSITE" id="PS00710">
    <property type="entry name" value="PGM_PMM"/>
    <property type="match status" value="1"/>
</dbReference>
<dbReference type="InterPro" id="IPR005846">
    <property type="entry name" value="A-D-PHexomutase_a/b/a-III"/>
</dbReference>
<comment type="cofactor">
    <cofactor evidence="1">
        <name>Mg(2+)</name>
        <dbReference type="ChEBI" id="CHEBI:18420"/>
    </cofactor>
</comment>
<evidence type="ECO:0000256" key="3">
    <source>
        <dbReference type="ARBA" id="ARBA00022553"/>
    </source>
</evidence>
<dbReference type="InterPro" id="IPR016055">
    <property type="entry name" value="A-D-PHexomutase_a/b/a-I/II/III"/>
</dbReference>
<dbReference type="RefSeq" id="WP_194119358.1">
    <property type="nucleotide sequence ID" value="NZ_JACYGY010000001.1"/>
</dbReference>
<dbReference type="Gene3D" id="3.40.120.10">
    <property type="entry name" value="Alpha-D-Glucose-1,6-Bisphosphate, subunit A, domain 3"/>
    <property type="match status" value="3"/>
</dbReference>
<feature type="domain" description="Alpha-D-phosphohexomutase alpha/beta/alpha" evidence="9">
    <location>
        <begin position="210"/>
        <end position="318"/>
    </location>
</feature>